<dbReference type="InterPro" id="IPR036938">
    <property type="entry name" value="PAP2/HPO_sf"/>
</dbReference>
<evidence type="ECO:0000256" key="1">
    <source>
        <dbReference type="ARBA" id="ARBA00004141"/>
    </source>
</evidence>
<evidence type="ECO:0000256" key="2">
    <source>
        <dbReference type="ARBA" id="ARBA00008816"/>
    </source>
</evidence>
<comment type="subcellular location">
    <subcellularLocation>
        <location evidence="1">Membrane</location>
        <topology evidence="1">Multi-pass membrane protein</topology>
    </subcellularLocation>
</comment>
<accession>A0ABN8EBT9</accession>
<feature type="transmembrane region" description="Helical" evidence="6">
    <location>
        <begin position="210"/>
        <end position="230"/>
    </location>
</feature>
<dbReference type="InterPro" id="IPR043216">
    <property type="entry name" value="PAP-like"/>
</dbReference>
<evidence type="ECO:0000256" key="6">
    <source>
        <dbReference type="SAM" id="Phobius"/>
    </source>
</evidence>
<evidence type="ECO:0000256" key="5">
    <source>
        <dbReference type="ARBA" id="ARBA00023136"/>
    </source>
</evidence>
<feature type="transmembrane region" description="Helical" evidence="6">
    <location>
        <begin position="156"/>
        <end position="173"/>
    </location>
</feature>
<organism evidence="8 9">
    <name type="scientific">Chilo suppressalis</name>
    <name type="common">Asiatic rice borer moth</name>
    <dbReference type="NCBI Taxonomy" id="168631"/>
    <lineage>
        <taxon>Eukaryota</taxon>
        <taxon>Metazoa</taxon>
        <taxon>Ecdysozoa</taxon>
        <taxon>Arthropoda</taxon>
        <taxon>Hexapoda</taxon>
        <taxon>Insecta</taxon>
        <taxon>Pterygota</taxon>
        <taxon>Neoptera</taxon>
        <taxon>Endopterygota</taxon>
        <taxon>Lepidoptera</taxon>
        <taxon>Glossata</taxon>
        <taxon>Ditrysia</taxon>
        <taxon>Pyraloidea</taxon>
        <taxon>Crambidae</taxon>
        <taxon>Crambinae</taxon>
        <taxon>Chilo</taxon>
    </lineage>
</organism>
<evidence type="ECO:0000256" key="4">
    <source>
        <dbReference type="ARBA" id="ARBA00022989"/>
    </source>
</evidence>
<evidence type="ECO:0000256" key="3">
    <source>
        <dbReference type="ARBA" id="ARBA00022692"/>
    </source>
</evidence>
<dbReference type="PANTHER" id="PTHR10165">
    <property type="entry name" value="LIPID PHOSPHATE PHOSPHATASE"/>
    <property type="match status" value="1"/>
</dbReference>
<comment type="similarity">
    <text evidence="2">Belongs to the PA-phosphatase related phosphoesterase family.</text>
</comment>
<dbReference type="Gene3D" id="1.20.144.10">
    <property type="entry name" value="Phosphatidic acid phosphatase type 2/haloperoxidase"/>
    <property type="match status" value="1"/>
</dbReference>
<feature type="domain" description="Phosphatidic acid phosphatase type 2/haloperoxidase" evidence="7">
    <location>
        <begin position="90"/>
        <end position="229"/>
    </location>
</feature>
<keyword evidence="3 6" id="KW-0812">Transmembrane</keyword>
<feature type="transmembrane region" description="Helical" evidence="6">
    <location>
        <begin position="185"/>
        <end position="204"/>
    </location>
</feature>
<dbReference type="Pfam" id="PF01569">
    <property type="entry name" value="PAP2"/>
    <property type="match status" value="1"/>
</dbReference>
<gene>
    <name evidence="8" type="ORF">CHILSU_LOCUS4329</name>
</gene>
<dbReference type="Proteomes" id="UP001153292">
    <property type="component" value="Chromosome 19"/>
</dbReference>
<name>A0ABN8EBT9_CHISP</name>
<dbReference type="EMBL" id="OU963912">
    <property type="protein sequence ID" value="CAH0682053.1"/>
    <property type="molecule type" value="Genomic_DNA"/>
</dbReference>
<sequence>MDRIKLIWQKTNRWHRVLIVFLMVELQLIPKQQLGFDCNDPTLSHSFKGDTISFKWLSVSVVFLPLVVLLITERIYNQDKRSKEQALCWYKEYLYGLLINLTVVQMLKILVGEPRPHFFDTCKPKEASTCTGSEYVSSYTCTKGHWMNYPDTSFPSGHASLGIHTGFFIAYYLHQRTKLNRSSVILPLQIICVVTAVFCGISRITDKRHHWWDVLAGAVIGGTILVYTIFSLCRNFDCPMAVSVENAKQSETSLLADQNQHSSVKNVNN</sequence>
<evidence type="ECO:0000313" key="8">
    <source>
        <dbReference type="EMBL" id="CAH0682053.1"/>
    </source>
</evidence>
<keyword evidence="5 6" id="KW-0472">Membrane</keyword>
<feature type="transmembrane region" description="Helical" evidence="6">
    <location>
        <begin position="52"/>
        <end position="72"/>
    </location>
</feature>
<reference evidence="8" key="1">
    <citation type="submission" date="2021-12" db="EMBL/GenBank/DDBJ databases">
        <authorList>
            <person name="King R."/>
        </authorList>
    </citation>
    <scope>NUCLEOTIDE SEQUENCE</scope>
</reference>
<feature type="transmembrane region" description="Helical" evidence="6">
    <location>
        <begin position="93"/>
        <end position="111"/>
    </location>
</feature>
<dbReference type="SUPFAM" id="SSF48317">
    <property type="entry name" value="Acid phosphatase/Vanadium-dependent haloperoxidase"/>
    <property type="match status" value="1"/>
</dbReference>
<keyword evidence="9" id="KW-1185">Reference proteome</keyword>
<keyword evidence="4 6" id="KW-1133">Transmembrane helix</keyword>
<proteinExistence type="inferred from homology"/>
<dbReference type="InterPro" id="IPR000326">
    <property type="entry name" value="PAP2/HPO"/>
</dbReference>
<protein>
    <recommendedName>
        <fullName evidence="7">Phosphatidic acid phosphatase type 2/haloperoxidase domain-containing protein</fullName>
    </recommendedName>
</protein>
<evidence type="ECO:0000313" key="9">
    <source>
        <dbReference type="Proteomes" id="UP001153292"/>
    </source>
</evidence>
<evidence type="ECO:0000259" key="7">
    <source>
        <dbReference type="SMART" id="SM00014"/>
    </source>
</evidence>
<dbReference type="SMART" id="SM00014">
    <property type="entry name" value="acidPPc"/>
    <property type="match status" value="1"/>
</dbReference>
<dbReference type="PANTHER" id="PTHR10165:SF103">
    <property type="entry name" value="PHOSPHOLIPID PHOSPHATASE HOMOLOG 1.2 HOMOLOG"/>
    <property type="match status" value="1"/>
</dbReference>